<feature type="transmembrane region" description="Helical" evidence="11">
    <location>
        <begin position="260"/>
        <end position="278"/>
    </location>
</feature>
<keyword evidence="15" id="KW-1185">Reference proteome</keyword>
<comment type="function">
    <text evidence="10">Required for cell division and gliding motility.</text>
</comment>
<comment type="subcellular location">
    <subcellularLocation>
        <location evidence="10">Cell inner membrane</location>
    </subcellularLocation>
    <subcellularLocation>
        <location evidence="1">Cell membrane</location>
        <topology evidence="1">Multi-pass membrane protein</topology>
    </subcellularLocation>
</comment>
<evidence type="ECO:0000256" key="5">
    <source>
        <dbReference type="ARBA" id="ARBA00022618"/>
    </source>
</evidence>
<evidence type="ECO:0000259" key="13">
    <source>
        <dbReference type="Pfam" id="PF18075"/>
    </source>
</evidence>
<evidence type="ECO:0000256" key="8">
    <source>
        <dbReference type="ARBA" id="ARBA00023136"/>
    </source>
</evidence>
<keyword evidence="9 10" id="KW-0131">Cell cycle</keyword>
<feature type="domain" description="FtsX extracellular" evidence="13">
    <location>
        <begin position="53"/>
        <end position="146"/>
    </location>
</feature>
<keyword evidence="4 10" id="KW-1003">Cell membrane</keyword>
<dbReference type="PIRSF" id="PIRSF003097">
    <property type="entry name" value="FtsX"/>
    <property type="match status" value="1"/>
</dbReference>
<dbReference type="InterPro" id="IPR040690">
    <property type="entry name" value="FtsX_ECD"/>
</dbReference>
<feature type="transmembrane region" description="Helical" evidence="11">
    <location>
        <begin position="221"/>
        <end position="240"/>
    </location>
</feature>
<dbReference type="Proteomes" id="UP001597201">
    <property type="component" value="Unassembled WGS sequence"/>
</dbReference>
<dbReference type="PANTHER" id="PTHR47755:SF1">
    <property type="entry name" value="CELL DIVISION PROTEIN FTSX"/>
    <property type="match status" value="1"/>
</dbReference>
<dbReference type="PANTHER" id="PTHR47755">
    <property type="entry name" value="CELL DIVISION PROTEIN FTSX"/>
    <property type="match status" value="1"/>
</dbReference>
<evidence type="ECO:0000259" key="12">
    <source>
        <dbReference type="Pfam" id="PF02687"/>
    </source>
</evidence>
<keyword evidence="7 11" id="KW-1133">Transmembrane helix</keyword>
<name>A0ABW3XXX0_9FLAO</name>
<evidence type="ECO:0000256" key="1">
    <source>
        <dbReference type="ARBA" id="ARBA00004651"/>
    </source>
</evidence>
<feature type="domain" description="ABC3 transporter permease C-terminal" evidence="12">
    <location>
        <begin position="169"/>
        <end position="284"/>
    </location>
</feature>
<evidence type="ECO:0000313" key="14">
    <source>
        <dbReference type="EMBL" id="MFD1314427.1"/>
    </source>
</evidence>
<proteinExistence type="inferred from homology"/>
<dbReference type="Pfam" id="PF02687">
    <property type="entry name" value="FtsX"/>
    <property type="match status" value="1"/>
</dbReference>
<keyword evidence="6 11" id="KW-0812">Transmembrane</keyword>
<evidence type="ECO:0000313" key="15">
    <source>
        <dbReference type="Proteomes" id="UP001597201"/>
    </source>
</evidence>
<feature type="transmembrane region" description="Helical" evidence="11">
    <location>
        <begin position="163"/>
        <end position="184"/>
    </location>
</feature>
<evidence type="ECO:0000256" key="6">
    <source>
        <dbReference type="ARBA" id="ARBA00022692"/>
    </source>
</evidence>
<evidence type="ECO:0000256" key="4">
    <source>
        <dbReference type="ARBA" id="ARBA00022475"/>
    </source>
</evidence>
<comment type="caution">
    <text evidence="14">The sequence shown here is derived from an EMBL/GenBank/DDBJ whole genome shotgun (WGS) entry which is preliminary data.</text>
</comment>
<accession>A0ABW3XXX0</accession>
<organism evidence="14 15">
    <name type="scientific">Namhaeicola litoreus</name>
    <dbReference type="NCBI Taxonomy" id="1052145"/>
    <lineage>
        <taxon>Bacteria</taxon>
        <taxon>Pseudomonadati</taxon>
        <taxon>Bacteroidota</taxon>
        <taxon>Flavobacteriia</taxon>
        <taxon>Flavobacteriales</taxon>
        <taxon>Flavobacteriaceae</taxon>
        <taxon>Namhaeicola</taxon>
    </lineage>
</organism>
<dbReference type="Pfam" id="PF18075">
    <property type="entry name" value="FtsX_ECD"/>
    <property type="match status" value="1"/>
</dbReference>
<dbReference type="InterPro" id="IPR004513">
    <property type="entry name" value="FtsX"/>
</dbReference>
<feature type="transmembrane region" description="Helical" evidence="11">
    <location>
        <begin position="17"/>
        <end position="39"/>
    </location>
</feature>
<dbReference type="RefSeq" id="WP_377176012.1">
    <property type="nucleotide sequence ID" value="NZ_JBHTMY010000002.1"/>
</dbReference>
<dbReference type="InterPro" id="IPR003838">
    <property type="entry name" value="ABC3_permease_C"/>
</dbReference>
<comment type="similarity">
    <text evidence="2 10">Belongs to the ABC-4 integral membrane protein family. FtsX subfamily.</text>
</comment>
<sequence>MSESFEKYQKRRLRSSYLSVIISISLVLFLLGLVGLLLLQTKKISDYFKEQAAISLFIKNEVKKESIAKLQASIDAEPFTKSSKFVSKEEAAQIYKEENGEDFMNFLGYNPLQNSIDIHLKAEYVSPEKMAEIEEFYQKNAFISEVSYDKPLIEMLTKNVKKISLIILIFSALATLIVIVLINSSIRLSIYSKRFTIKTMQMVGATKRFIRKPFIWQSIKLGIIGALMAMLALAAVIYYFDQYFPQFELIKEDIKLGSLFGGIFILGILITWISTFFATQRFLNLRTDELYF</sequence>
<dbReference type="EMBL" id="JBHTMY010000002">
    <property type="protein sequence ID" value="MFD1314427.1"/>
    <property type="molecule type" value="Genomic_DNA"/>
</dbReference>
<evidence type="ECO:0000256" key="3">
    <source>
        <dbReference type="ARBA" id="ARBA00021907"/>
    </source>
</evidence>
<protein>
    <recommendedName>
        <fullName evidence="3 10">Cell division protein FtsX</fullName>
    </recommendedName>
</protein>
<dbReference type="Gene3D" id="3.30.70.3040">
    <property type="match status" value="1"/>
</dbReference>
<keyword evidence="10" id="KW-0997">Cell inner membrane</keyword>
<evidence type="ECO:0000256" key="10">
    <source>
        <dbReference type="PIRNR" id="PIRNR003097"/>
    </source>
</evidence>
<gene>
    <name evidence="14" type="ORF">ACFQ39_02270</name>
</gene>
<evidence type="ECO:0000256" key="9">
    <source>
        <dbReference type="ARBA" id="ARBA00023306"/>
    </source>
</evidence>
<keyword evidence="5 10" id="KW-0132">Cell division</keyword>
<evidence type="ECO:0000256" key="7">
    <source>
        <dbReference type="ARBA" id="ARBA00022989"/>
    </source>
</evidence>
<reference evidence="15" key="1">
    <citation type="journal article" date="2019" name="Int. J. Syst. Evol. Microbiol.">
        <title>The Global Catalogue of Microorganisms (GCM) 10K type strain sequencing project: providing services to taxonomists for standard genome sequencing and annotation.</title>
        <authorList>
            <consortium name="The Broad Institute Genomics Platform"/>
            <consortium name="The Broad Institute Genome Sequencing Center for Infectious Disease"/>
            <person name="Wu L."/>
            <person name="Ma J."/>
        </authorList>
    </citation>
    <scope>NUCLEOTIDE SEQUENCE [LARGE SCALE GENOMIC DNA]</scope>
    <source>
        <strain evidence="15">CCUG 61485</strain>
    </source>
</reference>
<evidence type="ECO:0000256" key="11">
    <source>
        <dbReference type="SAM" id="Phobius"/>
    </source>
</evidence>
<dbReference type="GO" id="GO:0051301">
    <property type="term" value="P:cell division"/>
    <property type="evidence" value="ECO:0007669"/>
    <property type="project" value="UniProtKB-KW"/>
</dbReference>
<evidence type="ECO:0000256" key="2">
    <source>
        <dbReference type="ARBA" id="ARBA00007379"/>
    </source>
</evidence>
<keyword evidence="8 10" id="KW-0472">Membrane</keyword>